<keyword evidence="5" id="KW-0325">Glycoprotein</keyword>
<keyword evidence="6" id="KW-0472">Membrane</keyword>
<sequence>MTEARRLFDGRRDLILVILVAVFCLGETYVILNSVSWAITSEVDEELEISSSEDAAPALLEDTGSIWKQQSYPASIYKDHLDRRRGQRTADAKQVSSPSRMFSYRREGLNSAVAPPPPPHEQTARTARYLAHYSDWGFLATLCTQEKIQGRPFGSVFSVSDGPLGNSTGTPYFCVSALHSSVEDLKVNPVASLTFPAPEGDYCREHLMDPEEPRCAQLTLTGRMLAVEEPEGELAREAMFSRHPVMKKWPRGQDWFFMKMHIEQVWLQNLVGRVSFIPLDDYFKASPDKP</sequence>
<comment type="similarity">
    <text evidence="2">Belongs to the CREG family.</text>
</comment>
<keyword evidence="6" id="KW-1133">Transmembrane helix</keyword>
<evidence type="ECO:0000256" key="5">
    <source>
        <dbReference type="ARBA" id="ARBA00023180"/>
    </source>
</evidence>
<evidence type="ECO:0000256" key="6">
    <source>
        <dbReference type="SAM" id="Phobius"/>
    </source>
</evidence>
<dbReference type="GO" id="GO:0012505">
    <property type="term" value="C:endomembrane system"/>
    <property type="evidence" value="ECO:0007669"/>
    <property type="project" value="UniProtKB-ARBA"/>
</dbReference>
<feature type="non-terminal residue" evidence="8">
    <location>
        <position position="290"/>
    </location>
</feature>
<reference evidence="8" key="1">
    <citation type="journal article" date="2021" name="Cell">
        <title>Tracing the genetic footprints of vertebrate landing in non-teleost ray-finned fishes.</title>
        <authorList>
            <person name="Bi X."/>
            <person name="Wang K."/>
            <person name="Yang L."/>
            <person name="Pan H."/>
            <person name="Jiang H."/>
            <person name="Wei Q."/>
            <person name="Fang M."/>
            <person name="Yu H."/>
            <person name="Zhu C."/>
            <person name="Cai Y."/>
            <person name="He Y."/>
            <person name="Gan X."/>
            <person name="Zeng H."/>
            <person name="Yu D."/>
            <person name="Zhu Y."/>
            <person name="Jiang H."/>
            <person name="Qiu Q."/>
            <person name="Yang H."/>
            <person name="Zhang Y.E."/>
            <person name="Wang W."/>
            <person name="Zhu M."/>
            <person name="He S."/>
            <person name="Zhang G."/>
        </authorList>
    </citation>
    <scope>NUCLEOTIDE SEQUENCE</scope>
    <source>
        <tissue evidence="8">Muscle</tissue>
    </source>
</reference>
<protein>
    <submittedName>
        <fullName evidence="8">CREG2 protein</fullName>
    </submittedName>
</protein>
<feature type="domain" description="CREG-like beta-barrel" evidence="7">
    <location>
        <begin position="118"/>
        <end position="284"/>
    </location>
</feature>
<evidence type="ECO:0000313" key="8">
    <source>
        <dbReference type="EMBL" id="MBN3318442.1"/>
    </source>
</evidence>
<gene>
    <name evidence="8" type="primary">Creg2</name>
    <name evidence="8" type="ORF">GTO95_0002465</name>
</gene>
<name>A0A8J7TCA0_ATRSP</name>
<dbReference type="SUPFAM" id="SSF50475">
    <property type="entry name" value="FMN-binding split barrel"/>
    <property type="match status" value="1"/>
</dbReference>
<feature type="non-terminal residue" evidence="8">
    <location>
        <position position="1"/>
    </location>
</feature>
<dbReference type="FunFam" id="2.30.110.10:FF:000004">
    <property type="entry name" value="Cellular repressor of E1A-stimulated genes 1"/>
    <property type="match status" value="1"/>
</dbReference>
<accession>A0A8J7TCA0</accession>
<dbReference type="PANTHER" id="PTHR13343:SF15">
    <property type="entry name" value="PROTEIN CREG2"/>
    <property type="match status" value="1"/>
</dbReference>
<organism evidence="8 9">
    <name type="scientific">Atractosteus spatula</name>
    <name type="common">Alligator gar</name>
    <name type="synonym">Lepisosteus spatula</name>
    <dbReference type="NCBI Taxonomy" id="7917"/>
    <lineage>
        <taxon>Eukaryota</taxon>
        <taxon>Metazoa</taxon>
        <taxon>Chordata</taxon>
        <taxon>Craniata</taxon>
        <taxon>Vertebrata</taxon>
        <taxon>Euteleostomi</taxon>
        <taxon>Actinopterygii</taxon>
        <taxon>Neopterygii</taxon>
        <taxon>Holostei</taxon>
        <taxon>Semionotiformes</taxon>
        <taxon>Lepisosteidae</taxon>
        <taxon>Atractosteus</taxon>
    </lineage>
</organism>
<dbReference type="AlphaFoldDB" id="A0A8J7TCA0"/>
<keyword evidence="6" id="KW-0812">Transmembrane</keyword>
<dbReference type="GO" id="GO:0005615">
    <property type="term" value="C:extracellular space"/>
    <property type="evidence" value="ECO:0007669"/>
    <property type="project" value="TreeGrafter"/>
</dbReference>
<dbReference type="Pfam" id="PF13883">
    <property type="entry name" value="CREG_beta-barrel"/>
    <property type="match status" value="1"/>
</dbReference>
<evidence type="ECO:0000256" key="2">
    <source>
        <dbReference type="ARBA" id="ARBA00009230"/>
    </source>
</evidence>
<dbReference type="GO" id="GO:0005737">
    <property type="term" value="C:cytoplasm"/>
    <property type="evidence" value="ECO:0007669"/>
    <property type="project" value="UniProtKB-ARBA"/>
</dbReference>
<dbReference type="InterPro" id="IPR014631">
    <property type="entry name" value="CREG"/>
</dbReference>
<feature type="transmembrane region" description="Helical" evidence="6">
    <location>
        <begin position="14"/>
        <end position="32"/>
    </location>
</feature>
<dbReference type="Proteomes" id="UP000736164">
    <property type="component" value="Unassembled WGS sequence"/>
</dbReference>
<keyword evidence="4" id="KW-0732">Signal</keyword>
<keyword evidence="3" id="KW-0964">Secreted</keyword>
<evidence type="ECO:0000256" key="4">
    <source>
        <dbReference type="ARBA" id="ARBA00022729"/>
    </source>
</evidence>
<dbReference type="PIRSF" id="PIRSF036911">
    <property type="entry name" value="CREG"/>
    <property type="match status" value="1"/>
</dbReference>
<proteinExistence type="inferred from homology"/>
<dbReference type="PANTHER" id="PTHR13343">
    <property type="entry name" value="CREG1 PROTEIN"/>
    <property type="match status" value="1"/>
</dbReference>
<evidence type="ECO:0000313" key="9">
    <source>
        <dbReference type="Proteomes" id="UP000736164"/>
    </source>
</evidence>
<dbReference type="Gene3D" id="2.30.110.10">
    <property type="entry name" value="Electron Transport, Fmn-binding Protein, Chain A"/>
    <property type="match status" value="1"/>
</dbReference>
<comment type="subcellular location">
    <subcellularLocation>
        <location evidence="1">Secreted</location>
    </subcellularLocation>
</comment>
<dbReference type="InterPro" id="IPR055343">
    <property type="entry name" value="CREG_beta-barrel"/>
</dbReference>
<keyword evidence="9" id="KW-1185">Reference proteome</keyword>
<evidence type="ECO:0000256" key="1">
    <source>
        <dbReference type="ARBA" id="ARBA00004613"/>
    </source>
</evidence>
<evidence type="ECO:0000256" key="3">
    <source>
        <dbReference type="ARBA" id="ARBA00022525"/>
    </source>
</evidence>
<comment type="caution">
    <text evidence="8">The sequence shown here is derived from an EMBL/GenBank/DDBJ whole genome shotgun (WGS) entry which is preliminary data.</text>
</comment>
<evidence type="ECO:0000259" key="7">
    <source>
        <dbReference type="Pfam" id="PF13883"/>
    </source>
</evidence>
<dbReference type="EMBL" id="JAAWVO010039855">
    <property type="protein sequence ID" value="MBN3318442.1"/>
    <property type="molecule type" value="Genomic_DNA"/>
</dbReference>
<dbReference type="InterPro" id="IPR012349">
    <property type="entry name" value="Split_barrel_FMN-bd"/>
</dbReference>